<name>A0A923L8H2_9BACI</name>
<dbReference type="PANTHER" id="PTHR40045:SF1">
    <property type="entry name" value="YQCI_YCGG FAMILY PROTEIN"/>
    <property type="match status" value="1"/>
</dbReference>
<comment type="caution">
    <text evidence="1">The sequence shown here is derived from an EMBL/GenBank/DDBJ whole genome shotgun (WGS) entry which is preliminary data.</text>
</comment>
<dbReference type="AlphaFoldDB" id="A0A923L8H2"/>
<proteinExistence type="predicted"/>
<evidence type="ECO:0000313" key="1">
    <source>
        <dbReference type="EMBL" id="MBC5638305.1"/>
    </source>
</evidence>
<protein>
    <submittedName>
        <fullName evidence="1">YqcI/YcgG family protein</fullName>
    </submittedName>
</protein>
<organism evidence="1 2">
    <name type="scientific">Ornithinibacillus hominis</name>
    <dbReference type="NCBI Taxonomy" id="2763055"/>
    <lineage>
        <taxon>Bacteria</taxon>
        <taxon>Bacillati</taxon>
        <taxon>Bacillota</taxon>
        <taxon>Bacilli</taxon>
        <taxon>Bacillales</taxon>
        <taxon>Bacillaceae</taxon>
        <taxon>Ornithinibacillus</taxon>
    </lineage>
</organism>
<sequence>MIRISVLYQDSPTNRNNLSSWERATLEHFVIKMNDKEKLFPCIPATIGFTLNQLRYGFLGDPRKLETVGQLADLLKEFTNKSKRFGAYTSLILFFRLTDGMINSYTVNDYEQLFWQQLSTLTSVDGSGWPEDIPTDPHNPIWEFCFHDERYFVYCATPAHEKRQSRHFDTMMLAITPRWVLQTFYQSEVNAKKIKKRIRERLVKYDSIGVHPDLKSYGAEDNYEWRQYFLRDDNTTLKSCPFHAAWNDLNCSHK</sequence>
<dbReference type="PANTHER" id="PTHR40045">
    <property type="entry name" value="YCGG FAMILY PROTEIN"/>
    <property type="match status" value="1"/>
</dbReference>
<dbReference type="Proteomes" id="UP000637359">
    <property type="component" value="Unassembled WGS sequence"/>
</dbReference>
<evidence type="ECO:0000313" key="2">
    <source>
        <dbReference type="Proteomes" id="UP000637359"/>
    </source>
</evidence>
<reference evidence="1" key="1">
    <citation type="submission" date="2020-08" db="EMBL/GenBank/DDBJ databases">
        <title>Genome public.</title>
        <authorList>
            <person name="Liu C."/>
            <person name="Sun Q."/>
        </authorList>
    </citation>
    <scope>NUCLEOTIDE SEQUENCE</scope>
    <source>
        <strain evidence="1">BX22</strain>
    </source>
</reference>
<dbReference type="Pfam" id="PF08892">
    <property type="entry name" value="YqcI_YcgG"/>
    <property type="match status" value="1"/>
</dbReference>
<gene>
    <name evidence="1" type="ORF">H8S33_16105</name>
</gene>
<accession>A0A923L8H2</accession>
<keyword evidence="2" id="KW-1185">Reference proteome</keyword>
<dbReference type="InterPro" id="IPR014988">
    <property type="entry name" value="Uncharacterised_YqcI/YcgG"/>
</dbReference>
<dbReference type="EMBL" id="JACOOL010000014">
    <property type="protein sequence ID" value="MBC5638305.1"/>
    <property type="molecule type" value="Genomic_DNA"/>
</dbReference>